<accession>A0A480AWM9</accession>
<sequence>MLVTHEAPSWHDHGFAALDSLAVRMGVRWLVHGHHHTDIDYQAGYQRLRKPTGCGINAYGVDQGSFIALPR</sequence>
<keyword evidence="2" id="KW-1185">Reference proteome</keyword>
<proteinExistence type="predicted"/>
<dbReference type="EMBL" id="BJCL01000025">
    <property type="protein sequence ID" value="GCL66129.1"/>
    <property type="molecule type" value="Genomic_DNA"/>
</dbReference>
<evidence type="ECO:0000313" key="1">
    <source>
        <dbReference type="EMBL" id="GCL66129.1"/>
    </source>
</evidence>
<dbReference type="InterPro" id="IPR029052">
    <property type="entry name" value="Metallo-depent_PP-like"/>
</dbReference>
<dbReference type="AlphaFoldDB" id="A0A480AWM9"/>
<reference evidence="2" key="1">
    <citation type="submission" date="2019-03" db="EMBL/GenBank/DDBJ databases">
        <title>Aquabacterium pictum sp.nov., the first bacteriochlorophyll a-containing freshwater bacterium in the genus Aquabacterium of the class Betaproteobacteria.</title>
        <authorList>
            <person name="Hirose S."/>
            <person name="Tank M."/>
            <person name="Hara E."/>
            <person name="Tamaki H."/>
            <person name="Takaichi S."/>
            <person name="Haruta S."/>
            <person name="Hanada S."/>
        </authorList>
    </citation>
    <scope>NUCLEOTIDE SEQUENCE [LARGE SCALE GENOMIC DNA]</scope>
    <source>
        <strain evidence="2">W35</strain>
    </source>
</reference>
<evidence type="ECO:0008006" key="3">
    <source>
        <dbReference type="Google" id="ProtNLM"/>
    </source>
</evidence>
<organism evidence="1 2">
    <name type="scientific">Pseudaquabacterium pictum</name>
    <dbReference type="NCBI Taxonomy" id="2315236"/>
    <lineage>
        <taxon>Bacteria</taxon>
        <taxon>Pseudomonadati</taxon>
        <taxon>Pseudomonadota</taxon>
        <taxon>Betaproteobacteria</taxon>
        <taxon>Burkholderiales</taxon>
        <taxon>Sphaerotilaceae</taxon>
        <taxon>Pseudaquabacterium</taxon>
    </lineage>
</organism>
<evidence type="ECO:0000313" key="2">
    <source>
        <dbReference type="Proteomes" id="UP000301751"/>
    </source>
</evidence>
<name>A0A480AWM9_9BURK</name>
<dbReference type="SUPFAM" id="SSF56300">
    <property type="entry name" value="Metallo-dependent phosphatases"/>
    <property type="match status" value="1"/>
</dbReference>
<dbReference type="Proteomes" id="UP000301751">
    <property type="component" value="Unassembled WGS sequence"/>
</dbReference>
<gene>
    <name evidence="1" type="ORF">AQPW35_52100</name>
</gene>
<comment type="caution">
    <text evidence="1">The sequence shown here is derived from an EMBL/GenBank/DDBJ whole genome shotgun (WGS) entry which is preliminary data.</text>
</comment>
<protein>
    <recommendedName>
        <fullName evidence="3">Calcineurin-like phosphoesterase domain-containing protein</fullName>
    </recommendedName>
</protein>